<organism evidence="5 6">
    <name type="scientific">Conexibacter woesei (strain DSM 14684 / CCUG 47730 / CIP 108061 / JCM 11494 / NBRC 100937 / ID131577)</name>
    <dbReference type="NCBI Taxonomy" id="469383"/>
    <lineage>
        <taxon>Bacteria</taxon>
        <taxon>Bacillati</taxon>
        <taxon>Actinomycetota</taxon>
        <taxon>Thermoleophilia</taxon>
        <taxon>Solirubrobacterales</taxon>
        <taxon>Conexibacteraceae</taxon>
        <taxon>Conexibacter</taxon>
    </lineage>
</organism>
<dbReference type="PANTHER" id="PTHR43861:SF1">
    <property type="entry name" value="TRANS-ACONITATE 2-METHYLTRANSFERASE"/>
    <property type="match status" value="1"/>
</dbReference>
<dbReference type="Gene3D" id="3.40.50.150">
    <property type="entry name" value="Vaccinia Virus protein VP39"/>
    <property type="match status" value="1"/>
</dbReference>
<name>D3EZ85_CONWI</name>
<dbReference type="eggNOG" id="COG4106">
    <property type="taxonomic scope" value="Bacteria"/>
</dbReference>
<evidence type="ECO:0000256" key="1">
    <source>
        <dbReference type="ARBA" id="ARBA00022603"/>
    </source>
</evidence>
<dbReference type="AlphaFoldDB" id="D3EZ85"/>
<keyword evidence="6" id="KW-1185">Reference proteome</keyword>
<dbReference type="InterPro" id="IPR029063">
    <property type="entry name" value="SAM-dependent_MTases_sf"/>
</dbReference>
<gene>
    <name evidence="5" type="ordered locus">Cwoe_3432</name>
</gene>
<evidence type="ECO:0000256" key="3">
    <source>
        <dbReference type="ARBA" id="ARBA00022691"/>
    </source>
</evidence>
<dbReference type="SUPFAM" id="SSF53335">
    <property type="entry name" value="S-adenosyl-L-methionine-dependent methyltransferases"/>
    <property type="match status" value="1"/>
</dbReference>
<accession>D3EZ85</accession>
<dbReference type="GO" id="GO:0000179">
    <property type="term" value="F:rRNA (adenine-N6,N6-)-dimethyltransferase activity"/>
    <property type="evidence" value="ECO:0007669"/>
    <property type="project" value="InterPro"/>
</dbReference>
<proteinExistence type="predicted"/>
<dbReference type="OrthoDB" id="5174037at2"/>
<dbReference type="InterPro" id="IPR041698">
    <property type="entry name" value="Methyltransf_25"/>
</dbReference>
<protein>
    <submittedName>
        <fullName evidence="5">Methyltransferase type 11</fullName>
    </submittedName>
</protein>
<evidence type="ECO:0000313" key="5">
    <source>
        <dbReference type="EMBL" id="ADB51850.1"/>
    </source>
</evidence>
<dbReference type="InterPro" id="IPR020598">
    <property type="entry name" value="rRNA_Ade_methylase_Trfase_N"/>
</dbReference>
<keyword evidence="1 5" id="KW-0489">Methyltransferase</keyword>
<dbReference type="Proteomes" id="UP000008229">
    <property type="component" value="Chromosome"/>
</dbReference>
<dbReference type="Pfam" id="PF13649">
    <property type="entry name" value="Methyltransf_25"/>
    <property type="match status" value="1"/>
</dbReference>
<keyword evidence="3" id="KW-0949">S-adenosyl-L-methionine</keyword>
<reference evidence="6" key="2">
    <citation type="submission" date="2010-01" db="EMBL/GenBank/DDBJ databases">
        <title>The complete genome of Conexibacter woesei DSM 14684.</title>
        <authorList>
            <consortium name="US DOE Joint Genome Institute (JGI-PGF)"/>
            <person name="Lucas S."/>
            <person name="Copeland A."/>
            <person name="Lapidus A."/>
            <person name="Glavina del Rio T."/>
            <person name="Dalin E."/>
            <person name="Tice H."/>
            <person name="Bruce D."/>
            <person name="Goodwin L."/>
            <person name="Pitluck S."/>
            <person name="Kyrpides N."/>
            <person name="Mavromatis K."/>
            <person name="Ivanova N."/>
            <person name="Mikhailova N."/>
            <person name="Chertkov O."/>
            <person name="Brettin T."/>
            <person name="Detter J.C."/>
            <person name="Han C."/>
            <person name="Larimer F."/>
            <person name="Land M."/>
            <person name="Hauser L."/>
            <person name="Markowitz V."/>
            <person name="Cheng J.-F."/>
            <person name="Hugenholtz P."/>
            <person name="Woyke T."/>
            <person name="Wu D."/>
            <person name="Pukall R."/>
            <person name="Steenblock K."/>
            <person name="Schneider S."/>
            <person name="Klenk H.-P."/>
            <person name="Eisen J.A."/>
        </authorList>
    </citation>
    <scope>NUCLEOTIDE SEQUENCE [LARGE SCALE GENOMIC DNA]</scope>
    <source>
        <strain evidence="6">DSM 14684 / CIP 108061 / JCM 11494 / NBRC 100937 / ID131577</strain>
    </source>
</reference>
<keyword evidence="2 5" id="KW-0808">Transferase</keyword>
<dbReference type="STRING" id="469383.Cwoe_3432"/>
<evidence type="ECO:0000259" key="4">
    <source>
        <dbReference type="SMART" id="SM00650"/>
    </source>
</evidence>
<dbReference type="SMART" id="SM00650">
    <property type="entry name" value="rADc"/>
    <property type="match status" value="1"/>
</dbReference>
<feature type="domain" description="Ribosomal RNA adenine methylase transferase N-terminal" evidence="4">
    <location>
        <begin position="21"/>
        <end position="162"/>
    </location>
</feature>
<reference evidence="5 6" key="1">
    <citation type="journal article" date="2010" name="Stand. Genomic Sci.">
        <title>Complete genome sequence of Conexibacter woesei type strain (ID131577).</title>
        <authorList>
            <person name="Pukall R."/>
            <person name="Lapidus A."/>
            <person name="Glavina Del Rio T."/>
            <person name="Copeland A."/>
            <person name="Tice H."/>
            <person name="Cheng J.-F."/>
            <person name="Lucas S."/>
            <person name="Chen F."/>
            <person name="Nolan M."/>
            <person name="Bruce D."/>
            <person name="Goodwin L."/>
            <person name="Pitluck S."/>
            <person name="Mavromatis K."/>
            <person name="Ivanova N."/>
            <person name="Ovchinnikova G."/>
            <person name="Pati A."/>
            <person name="Chen A."/>
            <person name="Palaniappan K."/>
            <person name="Land M."/>
            <person name="Hauser L."/>
            <person name="Chang Y.-J."/>
            <person name="Jeffries C.D."/>
            <person name="Chain P."/>
            <person name="Meincke L."/>
            <person name="Sims D."/>
            <person name="Brettin T."/>
            <person name="Detter J.C."/>
            <person name="Rohde M."/>
            <person name="Goeker M."/>
            <person name="Bristow J."/>
            <person name="Eisen J.A."/>
            <person name="Markowitz V."/>
            <person name="Kyrpides N.C."/>
            <person name="Klenk H.-P."/>
            <person name="Hugenholtz P."/>
        </authorList>
    </citation>
    <scope>NUCLEOTIDE SEQUENCE [LARGE SCALE GENOMIC DNA]</scope>
    <source>
        <strain evidence="6">DSM 14684 / CIP 108061 / JCM 11494 / NBRC 100937 / ID131577</strain>
    </source>
</reference>
<dbReference type="EMBL" id="CP001854">
    <property type="protein sequence ID" value="ADB51850.1"/>
    <property type="molecule type" value="Genomic_DNA"/>
</dbReference>
<dbReference type="HOGENOM" id="CLU_037990_5_3_11"/>
<dbReference type="CDD" id="cd02440">
    <property type="entry name" value="AdoMet_MTases"/>
    <property type="match status" value="1"/>
</dbReference>
<dbReference type="RefSeq" id="WP_012934901.1">
    <property type="nucleotide sequence ID" value="NC_013739.1"/>
</dbReference>
<evidence type="ECO:0000313" key="6">
    <source>
        <dbReference type="Proteomes" id="UP000008229"/>
    </source>
</evidence>
<evidence type="ECO:0000256" key="2">
    <source>
        <dbReference type="ARBA" id="ARBA00022679"/>
    </source>
</evidence>
<dbReference type="KEGG" id="cwo:Cwoe_3432"/>
<dbReference type="PANTHER" id="PTHR43861">
    <property type="entry name" value="TRANS-ACONITATE 2-METHYLTRANSFERASE-RELATED"/>
    <property type="match status" value="1"/>
</dbReference>
<sequence>MTPRDWNAASYHQVSTPHQDWGRAVLDRLELRGEETVLDLGCGTGRITRALLERLPAGRVVAVDGSAAMVERARAELAGAGTRATVIQSDLVALDLAAHPDVPRPADAAISTATFHWIADHDALFRRVHTALRPGGQFVAQCGGEGNVASVVAAVARLSEREPFAPYLGGWAGPWNYASAEATRARLEAAGFAVGDCWLQPWPVEVEDRHEFYATVVLGSHLERLPADLHDDFVAQVAADSELDYVRLNLVARRA</sequence>